<keyword evidence="3" id="KW-1185">Reference proteome</keyword>
<proteinExistence type="predicted"/>
<accession>F2NBZ8</accession>
<feature type="compositionally biased region" description="Low complexity" evidence="1">
    <location>
        <begin position="1"/>
        <end position="10"/>
    </location>
</feature>
<reference evidence="3" key="2">
    <citation type="submission" date="2011-03" db="EMBL/GenBank/DDBJ databases">
        <title>The complete genome of Desulfobacca acetoxidans DSM 11109.</title>
        <authorList>
            <consortium name="US DOE Joint Genome Institute (JGI-PGF)"/>
            <person name="Lucas S."/>
            <person name="Copeland A."/>
            <person name="Lapidus A."/>
            <person name="Bruce D."/>
            <person name="Goodwin L."/>
            <person name="Pitluck S."/>
            <person name="Peters L."/>
            <person name="Kyrpides N."/>
            <person name="Mavromatis K."/>
            <person name="Ivanova N."/>
            <person name="Ovchinnikova G."/>
            <person name="Teshima H."/>
            <person name="Detter J.C."/>
            <person name="Han C."/>
            <person name="Land M."/>
            <person name="Hauser L."/>
            <person name="Markowitz V."/>
            <person name="Cheng J.-F."/>
            <person name="Hugenholtz P."/>
            <person name="Woyke T."/>
            <person name="Wu D."/>
            <person name="Spring S."/>
            <person name="Schueler E."/>
            <person name="Brambilla E."/>
            <person name="Klenk H.-P."/>
            <person name="Eisen J.A."/>
        </authorList>
    </citation>
    <scope>NUCLEOTIDE SEQUENCE [LARGE SCALE GENOMIC DNA]</scope>
    <source>
        <strain evidence="3">ATCC 700848 / DSM 11109 / ASRB2</strain>
    </source>
</reference>
<dbReference type="AlphaFoldDB" id="F2NBZ8"/>
<evidence type="ECO:0000313" key="3">
    <source>
        <dbReference type="Proteomes" id="UP000000483"/>
    </source>
</evidence>
<feature type="compositionally biased region" description="Low complexity" evidence="1">
    <location>
        <begin position="29"/>
        <end position="40"/>
    </location>
</feature>
<organism evidence="2 3">
    <name type="scientific">Desulfobacca acetoxidans (strain ATCC 700848 / DSM 11109 / ASRB2)</name>
    <dbReference type="NCBI Taxonomy" id="880072"/>
    <lineage>
        <taxon>Bacteria</taxon>
        <taxon>Pseudomonadati</taxon>
        <taxon>Thermodesulfobacteriota</taxon>
        <taxon>Desulfobaccia</taxon>
        <taxon>Desulfobaccales</taxon>
        <taxon>Desulfobaccaceae</taxon>
        <taxon>Desulfobacca</taxon>
    </lineage>
</organism>
<sequence length="52" mass="5435">MTNGIGKIIIPKPPVRPQKTTETGKEESTGTTVITTKTQTDSGSSGSSEKTK</sequence>
<protein>
    <submittedName>
        <fullName evidence="2">Uncharacterized protein</fullName>
    </submittedName>
</protein>
<reference evidence="2 3" key="1">
    <citation type="journal article" date="2011" name="Stand. Genomic Sci.">
        <title>Complete genome sequence of the acetate-degrading sulfate reducer Desulfobacca acetoxidans type strain (ASRB2).</title>
        <authorList>
            <person name="Goker M."/>
            <person name="Teshima H."/>
            <person name="Lapidus A."/>
            <person name="Nolan M."/>
            <person name="Lucas S."/>
            <person name="Hammon N."/>
            <person name="Deshpande S."/>
            <person name="Cheng J.F."/>
            <person name="Tapia R."/>
            <person name="Han C."/>
            <person name="Goodwin L."/>
            <person name="Pitluck S."/>
            <person name="Huntemann M."/>
            <person name="Liolios K."/>
            <person name="Ivanova N."/>
            <person name="Pagani I."/>
            <person name="Mavromatis K."/>
            <person name="Ovchinikova G."/>
            <person name="Pati A."/>
            <person name="Chen A."/>
            <person name="Palaniappan K."/>
            <person name="Land M."/>
            <person name="Hauser L."/>
            <person name="Brambilla E.M."/>
            <person name="Rohde M."/>
            <person name="Spring S."/>
            <person name="Detter J.C."/>
            <person name="Woyke T."/>
            <person name="Bristow J."/>
            <person name="Eisen J.A."/>
            <person name="Markowitz V."/>
            <person name="Hugenholtz P."/>
            <person name="Kyrpides N.C."/>
            <person name="Klenk H.P."/>
        </authorList>
    </citation>
    <scope>NUCLEOTIDE SEQUENCE [LARGE SCALE GENOMIC DNA]</scope>
    <source>
        <strain evidence="3">ATCC 700848 / DSM 11109 / ASRB2</strain>
    </source>
</reference>
<gene>
    <name evidence="2" type="ordered locus">Desac_0178</name>
</gene>
<feature type="compositionally biased region" description="Polar residues" evidence="1">
    <location>
        <begin position="41"/>
        <end position="52"/>
    </location>
</feature>
<feature type="region of interest" description="Disordered" evidence="1">
    <location>
        <begin position="1"/>
        <end position="52"/>
    </location>
</feature>
<dbReference type="RefSeq" id="WP_013705188.1">
    <property type="nucleotide sequence ID" value="NC_015388.1"/>
</dbReference>
<dbReference type="EMBL" id="CP002629">
    <property type="protein sequence ID" value="AEB08075.1"/>
    <property type="molecule type" value="Genomic_DNA"/>
</dbReference>
<evidence type="ECO:0000313" key="2">
    <source>
        <dbReference type="EMBL" id="AEB08075.1"/>
    </source>
</evidence>
<name>F2NBZ8_DESAR</name>
<dbReference type="KEGG" id="dao:Desac_0178"/>
<dbReference type="Proteomes" id="UP000000483">
    <property type="component" value="Chromosome"/>
</dbReference>
<dbReference type="HOGENOM" id="CLU_3079100_0_0_7"/>
<evidence type="ECO:0000256" key="1">
    <source>
        <dbReference type="SAM" id="MobiDB-lite"/>
    </source>
</evidence>